<dbReference type="EMBL" id="QLMG01000001">
    <property type="protein sequence ID" value="RAK24024.1"/>
    <property type="molecule type" value="Genomic_DNA"/>
</dbReference>
<dbReference type="PROSITE" id="PS50949">
    <property type="entry name" value="HTH_GNTR"/>
    <property type="match status" value="1"/>
</dbReference>
<comment type="caution">
    <text evidence="5">The sequence shown here is derived from an EMBL/GenBank/DDBJ whole genome shotgun (WGS) entry which is preliminary data.</text>
</comment>
<dbReference type="PANTHER" id="PTHR43537:SF45">
    <property type="entry name" value="GNTR FAMILY REGULATORY PROTEIN"/>
    <property type="match status" value="1"/>
</dbReference>
<evidence type="ECO:0000256" key="1">
    <source>
        <dbReference type="ARBA" id="ARBA00023015"/>
    </source>
</evidence>
<dbReference type="Gene3D" id="1.20.120.530">
    <property type="entry name" value="GntR ligand-binding domain-like"/>
    <property type="match status" value="1"/>
</dbReference>
<feature type="domain" description="HTH gntR-type" evidence="4">
    <location>
        <begin position="4"/>
        <end position="71"/>
    </location>
</feature>
<proteinExistence type="predicted"/>
<dbReference type="Gene3D" id="1.10.10.10">
    <property type="entry name" value="Winged helix-like DNA-binding domain superfamily/Winged helix DNA-binding domain"/>
    <property type="match status" value="1"/>
</dbReference>
<keyword evidence="2 5" id="KW-0238">DNA-binding</keyword>
<name>A0A327YS72_9RHOB</name>
<dbReference type="SMART" id="SM00895">
    <property type="entry name" value="FCD"/>
    <property type="match status" value="1"/>
</dbReference>
<accession>A0A327YS72</accession>
<protein>
    <submittedName>
        <fullName evidence="5">DNA-binding GntR family transcriptional regulator</fullName>
    </submittedName>
</protein>
<dbReference type="InterPro" id="IPR036388">
    <property type="entry name" value="WH-like_DNA-bd_sf"/>
</dbReference>
<dbReference type="AlphaFoldDB" id="A0A327YS72"/>
<evidence type="ECO:0000256" key="3">
    <source>
        <dbReference type="ARBA" id="ARBA00023163"/>
    </source>
</evidence>
<dbReference type="Pfam" id="PF00392">
    <property type="entry name" value="GntR"/>
    <property type="match status" value="1"/>
</dbReference>
<evidence type="ECO:0000259" key="4">
    <source>
        <dbReference type="PROSITE" id="PS50949"/>
    </source>
</evidence>
<keyword evidence="3" id="KW-0804">Transcription</keyword>
<dbReference type="Pfam" id="PF07729">
    <property type="entry name" value="FCD"/>
    <property type="match status" value="1"/>
</dbReference>
<dbReference type="InterPro" id="IPR008920">
    <property type="entry name" value="TF_FadR/GntR_C"/>
</dbReference>
<dbReference type="RefSeq" id="WP_009506279.1">
    <property type="nucleotide sequence ID" value="NZ_LIGK01000002.1"/>
</dbReference>
<dbReference type="CDD" id="cd07377">
    <property type="entry name" value="WHTH_GntR"/>
    <property type="match status" value="1"/>
</dbReference>
<evidence type="ECO:0000256" key="2">
    <source>
        <dbReference type="ARBA" id="ARBA00023125"/>
    </source>
</evidence>
<dbReference type="PANTHER" id="PTHR43537">
    <property type="entry name" value="TRANSCRIPTIONAL REGULATOR, GNTR FAMILY"/>
    <property type="match status" value="1"/>
</dbReference>
<dbReference type="OrthoDB" id="7620579at2"/>
<evidence type="ECO:0000313" key="6">
    <source>
        <dbReference type="Proteomes" id="UP000249165"/>
    </source>
</evidence>
<dbReference type="PRINTS" id="PR00035">
    <property type="entry name" value="HTHGNTR"/>
</dbReference>
<dbReference type="SUPFAM" id="SSF48008">
    <property type="entry name" value="GntR ligand-binding domain-like"/>
    <property type="match status" value="1"/>
</dbReference>
<dbReference type="GO" id="GO:0003700">
    <property type="term" value="F:DNA-binding transcription factor activity"/>
    <property type="evidence" value="ECO:0007669"/>
    <property type="project" value="InterPro"/>
</dbReference>
<dbReference type="SUPFAM" id="SSF46785">
    <property type="entry name" value="Winged helix' DNA-binding domain"/>
    <property type="match status" value="1"/>
</dbReference>
<dbReference type="Proteomes" id="UP000249165">
    <property type="component" value="Unassembled WGS sequence"/>
</dbReference>
<dbReference type="InterPro" id="IPR036390">
    <property type="entry name" value="WH_DNA-bd_sf"/>
</dbReference>
<dbReference type="GO" id="GO:0003677">
    <property type="term" value="F:DNA binding"/>
    <property type="evidence" value="ECO:0007669"/>
    <property type="project" value="UniProtKB-KW"/>
</dbReference>
<organism evidence="5 6">
    <name type="scientific">Salipiger aestuarii</name>
    <dbReference type="NCBI Taxonomy" id="568098"/>
    <lineage>
        <taxon>Bacteria</taxon>
        <taxon>Pseudomonadati</taxon>
        <taxon>Pseudomonadota</taxon>
        <taxon>Alphaproteobacteria</taxon>
        <taxon>Rhodobacterales</taxon>
        <taxon>Roseobacteraceae</taxon>
        <taxon>Salipiger</taxon>
    </lineage>
</organism>
<sequence>MTAPSSVDRVYDALRDRAIRFAFKPGERINESALTRALNVSRTPLREALNRLAAEGFLTLRGGQGFFCRALDPGQVLELYQLRTALEVEALRQGIIRADDATLATFGARFETTDPAYVATTDPAALVHMDEAFHLSVAALSGNGELCRMLSNVNARIRFVRMVNLRELRTGRNAGDSGAHRRIAAAVLARDIDAGESALRGHIERRGEETRALVRLAYCELYVPE</sequence>
<keyword evidence="1" id="KW-0805">Transcription regulation</keyword>
<dbReference type="InterPro" id="IPR011711">
    <property type="entry name" value="GntR_C"/>
</dbReference>
<keyword evidence="6" id="KW-1185">Reference proteome</keyword>
<dbReference type="SMART" id="SM00345">
    <property type="entry name" value="HTH_GNTR"/>
    <property type="match status" value="1"/>
</dbReference>
<dbReference type="InterPro" id="IPR000524">
    <property type="entry name" value="Tscrpt_reg_HTH_GntR"/>
</dbReference>
<gene>
    <name evidence="5" type="ORF">ATI53_1001131</name>
</gene>
<evidence type="ECO:0000313" key="5">
    <source>
        <dbReference type="EMBL" id="RAK24024.1"/>
    </source>
</evidence>
<reference evidence="5 6" key="1">
    <citation type="submission" date="2018-06" db="EMBL/GenBank/DDBJ databases">
        <title>Genomic Encyclopedia of Archaeal and Bacterial Type Strains, Phase II (KMG-II): from individual species to whole genera.</title>
        <authorList>
            <person name="Goeker M."/>
        </authorList>
    </citation>
    <scope>NUCLEOTIDE SEQUENCE [LARGE SCALE GENOMIC DNA]</scope>
    <source>
        <strain evidence="5 6">DSM 22011</strain>
    </source>
</reference>